<dbReference type="GO" id="GO:0003723">
    <property type="term" value="F:RNA binding"/>
    <property type="evidence" value="ECO:0007669"/>
    <property type="project" value="InterPro"/>
</dbReference>
<dbReference type="EMBL" id="OZ034813">
    <property type="protein sequence ID" value="CAL1352322.1"/>
    <property type="molecule type" value="Genomic_DNA"/>
</dbReference>
<evidence type="ECO:0008006" key="5">
    <source>
        <dbReference type="Google" id="ProtNLM"/>
    </source>
</evidence>
<evidence type="ECO:0000256" key="2">
    <source>
        <dbReference type="PROSITE-ProRule" id="PRU00708"/>
    </source>
</evidence>
<protein>
    <recommendedName>
        <fullName evidence="5">Pentatricopeptide repeat-containing protein</fullName>
    </recommendedName>
</protein>
<organism evidence="3 4">
    <name type="scientific">Linum trigynum</name>
    <dbReference type="NCBI Taxonomy" id="586398"/>
    <lineage>
        <taxon>Eukaryota</taxon>
        <taxon>Viridiplantae</taxon>
        <taxon>Streptophyta</taxon>
        <taxon>Embryophyta</taxon>
        <taxon>Tracheophyta</taxon>
        <taxon>Spermatophyta</taxon>
        <taxon>Magnoliopsida</taxon>
        <taxon>eudicotyledons</taxon>
        <taxon>Gunneridae</taxon>
        <taxon>Pentapetalae</taxon>
        <taxon>rosids</taxon>
        <taxon>fabids</taxon>
        <taxon>Malpighiales</taxon>
        <taxon>Linaceae</taxon>
        <taxon>Linum</taxon>
    </lineage>
</organism>
<evidence type="ECO:0000256" key="1">
    <source>
        <dbReference type="ARBA" id="ARBA00022737"/>
    </source>
</evidence>
<sequence>MYTRCGTISSARQLFDRMPTKDIVAWTSMIDGYGIHGLGLEALNLFHTMPEERSVAPNSITFLSLLSSYSHSGLVREGCTLFVTMKHVQHRTGSRSLHMLGGSPVLDSEDVSPLELDPLGPKHVSGGPL</sequence>
<gene>
    <name evidence="3" type="ORF">LTRI10_LOCUS300</name>
</gene>
<dbReference type="NCBIfam" id="TIGR00756">
    <property type="entry name" value="PPR"/>
    <property type="match status" value="1"/>
</dbReference>
<dbReference type="GO" id="GO:0009451">
    <property type="term" value="P:RNA modification"/>
    <property type="evidence" value="ECO:0007669"/>
    <property type="project" value="InterPro"/>
</dbReference>
<accession>A0AAV2C8D2</accession>
<evidence type="ECO:0000313" key="3">
    <source>
        <dbReference type="EMBL" id="CAL1352322.1"/>
    </source>
</evidence>
<keyword evidence="1" id="KW-0677">Repeat</keyword>
<dbReference type="InterPro" id="IPR011990">
    <property type="entry name" value="TPR-like_helical_dom_sf"/>
</dbReference>
<dbReference type="PROSITE" id="PS51375">
    <property type="entry name" value="PPR"/>
    <property type="match status" value="1"/>
</dbReference>
<evidence type="ECO:0000313" key="4">
    <source>
        <dbReference type="Proteomes" id="UP001497516"/>
    </source>
</evidence>
<dbReference type="PANTHER" id="PTHR47926:SF347">
    <property type="entry name" value="PENTATRICOPEPTIDE REPEAT-CONTAINING PROTEIN"/>
    <property type="match status" value="1"/>
</dbReference>
<proteinExistence type="predicted"/>
<dbReference type="Pfam" id="PF13041">
    <property type="entry name" value="PPR_2"/>
    <property type="match status" value="1"/>
</dbReference>
<dbReference type="Gene3D" id="1.25.40.10">
    <property type="entry name" value="Tetratricopeptide repeat domain"/>
    <property type="match status" value="1"/>
</dbReference>
<name>A0AAV2C8D2_9ROSI</name>
<reference evidence="3 4" key="1">
    <citation type="submission" date="2024-04" db="EMBL/GenBank/DDBJ databases">
        <authorList>
            <person name="Fracassetti M."/>
        </authorList>
    </citation>
    <scope>NUCLEOTIDE SEQUENCE [LARGE SCALE GENOMIC DNA]</scope>
</reference>
<dbReference type="Proteomes" id="UP001497516">
    <property type="component" value="Chromosome 1"/>
</dbReference>
<dbReference type="PANTHER" id="PTHR47926">
    <property type="entry name" value="PENTATRICOPEPTIDE REPEAT-CONTAINING PROTEIN"/>
    <property type="match status" value="1"/>
</dbReference>
<keyword evidence="4" id="KW-1185">Reference proteome</keyword>
<dbReference type="InterPro" id="IPR002885">
    <property type="entry name" value="PPR_rpt"/>
</dbReference>
<dbReference type="AlphaFoldDB" id="A0AAV2C8D2"/>
<feature type="repeat" description="PPR" evidence="2">
    <location>
        <begin position="22"/>
        <end position="56"/>
    </location>
</feature>
<dbReference type="InterPro" id="IPR046960">
    <property type="entry name" value="PPR_At4g14850-like_plant"/>
</dbReference>